<evidence type="ECO:0000256" key="1">
    <source>
        <dbReference type="SAM" id="MobiDB-lite"/>
    </source>
</evidence>
<gene>
    <name evidence="2" type="ORF">CINCED_3A014836</name>
</gene>
<feature type="compositionally biased region" description="Low complexity" evidence="1">
    <location>
        <begin position="1"/>
        <end position="18"/>
    </location>
</feature>
<organism evidence="2 3">
    <name type="scientific">Cinara cedri</name>
    <dbReference type="NCBI Taxonomy" id="506608"/>
    <lineage>
        <taxon>Eukaryota</taxon>
        <taxon>Metazoa</taxon>
        <taxon>Ecdysozoa</taxon>
        <taxon>Arthropoda</taxon>
        <taxon>Hexapoda</taxon>
        <taxon>Insecta</taxon>
        <taxon>Pterygota</taxon>
        <taxon>Neoptera</taxon>
        <taxon>Paraneoptera</taxon>
        <taxon>Hemiptera</taxon>
        <taxon>Sternorrhyncha</taxon>
        <taxon>Aphidomorpha</taxon>
        <taxon>Aphidoidea</taxon>
        <taxon>Aphididae</taxon>
        <taxon>Lachninae</taxon>
        <taxon>Cinara</taxon>
    </lineage>
</organism>
<reference evidence="2 3" key="1">
    <citation type="submission" date="2019-08" db="EMBL/GenBank/DDBJ databases">
        <authorList>
            <person name="Alioto T."/>
            <person name="Alioto T."/>
            <person name="Gomez Garrido J."/>
        </authorList>
    </citation>
    <scope>NUCLEOTIDE SEQUENCE [LARGE SCALE GENOMIC DNA]</scope>
</reference>
<proteinExistence type="predicted"/>
<evidence type="ECO:0000313" key="2">
    <source>
        <dbReference type="EMBL" id="VVC36610.1"/>
    </source>
</evidence>
<protein>
    <submittedName>
        <fullName evidence="2">Uncharacterized protein</fullName>
    </submittedName>
</protein>
<dbReference type="AlphaFoldDB" id="A0A5E4N0M2"/>
<accession>A0A5E4N0M2</accession>
<keyword evidence="3" id="KW-1185">Reference proteome</keyword>
<dbReference type="EMBL" id="CABPRJ010001434">
    <property type="protein sequence ID" value="VVC36610.1"/>
    <property type="molecule type" value="Genomic_DNA"/>
</dbReference>
<name>A0A5E4N0M2_9HEMI</name>
<dbReference type="Proteomes" id="UP000325440">
    <property type="component" value="Unassembled WGS sequence"/>
</dbReference>
<evidence type="ECO:0000313" key="3">
    <source>
        <dbReference type="Proteomes" id="UP000325440"/>
    </source>
</evidence>
<sequence>MSFDSNSSDQSFNSIPSSTVSFHSMDNPPRGKFRHNVRAGALALERIQEVSANIEQQITDRRPVEEPFG</sequence>
<feature type="region of interest" description="Disordered" evidence="1">
    <location>
        <begin position="1"/>
        <end position="33"/>
    </location>
</feature>